<proteinExistence type="predicted"/>
<evidence type="ECO:0000259" key="1">
    <source>
        <dbReference type="Pfam" id="PF07734"/>
    </source>
</evidence>
<organism evidence="2">
    <name type="scientific">Fagus sylvatica</name>
    <name type="common">Beechnut</name>
    <dbReference type="NCBI Taxonomy" id="28930"/>
    <lineage>
        <taxon>Eukaryota</taxon>
        <taxon>Viridiplantae</taxon>
        <taxon>Streptophyta</taxon>
        <taxon>Embryophyta</taxon>
        <taxon>Tracheophyta</taxon>
        <taxon>Spermatophyta</taxon>
        <taxon>Magnoliopsida</taxon>
        <taxon>eudicotyledons</taxon>
        <taxon>Gunneridae</taxon>
        <taxon>Pentapetalae</taxon>
        <taxon>rosids</taxon>
        <taxon>fabids</taxon>
        <taxon>Fagales</taxon>
        <taxon>Fagaceae</taxon>
        <taxon>Fagus</taxon>
    </lineage>
</organism>
<accession>A0A2N9I2S4</accession>
<sequence length="175" mass="20037">MVWIEPNIGSIGSPCLFFNGALHSIAYFQDRNFILSFVGKFILSFDVNDEIFRSIMLPQNYLDDIRVRLERLAVFNGSLAFFVFGKNPDGDREICYIWVMREYGVVESWTKIIVPVELVMSFFGCNDSGELLIDTYDRGLLSYDAESLDENKLGIQSPDWLSYTADPMQSLVLLD</sequence>
<gene>
    <name evidence="2" type="ORF">FSB_LOCUS46063</name>
</gene>
<dbReference type="InterPro" id="IPR006527">
    <property type="entry name" value="F-box-assoc_dom_typ1"/>
</dbReference>
<dbReference type="Pfam" id="PF07734">
    <property type="entry name" value="FBA_1"/>
    <property type="match status" value="1"/>
</dbReference>
<feature type="domain" description="F-box associated beta-propeller type 1" evidence="1">
    <location>
        <begin position="12"/>
        <end position="145"/>
    </location>
</feature>
<dbReference type="AlphaFoldDB" id="A0A2N9I2S4"/>
<reference evidence="2" key="1">
    <citation type="submission" date="2018-02" db="EMBL/GenBank/DDBJ databases">
        <authorList>
            <person name="Cohen D.B."/>
            <person name="Kent A.D."/>
        </authorList>
    </citation>
    <scope>NUCLEOTIDE SEQUENCE</scope>
</reference>
<evidence type="ECO:0000313" key="2">
    <source>
        <dbReference type="EMBL" id="SPD18181.1"/>
    </source>
</evidence>
<protein>
    <recommendedName>
        <fullName evidence="1">F-box associated beta-propeller type 1 domain-containing protein</fullName>
    </recommendedName>
</protein>
<name>A0A2N9I2S4_FAGSY</name>
<dbReference type="EMBL" id="OIVN01004572">
    <property type="protein sequence ID" value="SPD18181.1"/>
    <property type="molecule type" value="Genomic_DNA"/>
</dbReference>